<dbReference type="HOGENOM" id="CLU_2456766_0_0_1"/>
<feature type="transmembrane region" description="Helical" evidence="1">
    <location>
        <begin position="27"/>
        <end position="48"/>
    </location>
</feature>
<name>G0P500_CAEBE</name>
<dbReference type="EMBL" id="GL380071">
    <property type="protein sequence ID" value="EGT45153.1"/>
    <property type="molecule type" value="Genomic_DNA"/>
</dbReference>
<dbReference type="InParanoid" id="G0P500"/>
<evidence type="ECO:0000256" key="1">
    <source>
        <dbReference type="SAM" id="Phobius"/>
    </source>
</evidence>
<sequence>MDFLNSEPGTCNFSIPYNHFMSKKIPIFTHFIFNIYSIGIFSHSYHLILHSHYLSLLINSYHHIYSDYLGSGGLYPIILNFKMVALFKM</sequence>
<dbReference type="AlphaFoldDB" id="G0P500"/>
<feature type="transmembrane region" description="Helical" evidence="1">
    <location>
        <begin position="68"/>
        <end position="87"/>
    </location>
</feature>
<evidence type="ECO:0000313" key="3">
    <source>
        <dbReference type="Proteomes" id="UP000008068"/>
    </source>
</evidence>
<keyword evidence="3" id="KW-1185">Reference proteome</keyword>
<gene>
    <name evidence="2" type="ORF">CAEBREN_22573</name>
</gene>
<keyword evidence="1" id="KW-0472">Membrane</keyword>
<keyword evidence="1" id="KW-1133">Transmembrane helix</keyword>
<reference evidence="3" key="1">
    <citation type="submission" date="2011-07" db="EMBL/GenBank/DDBJ databases">
        <authorList>
            <consortium name="Caenorhabditis brenneri Sequencing and Analysis Consortium"/>
            <person name="Wilson R.K."/>
        </authorList>
    </citation>
    <scope>NUCLEOTIDE SEQUENCE [LARGE SCALE GENOMIC DNA]</scope>
    <source>
        <strain evidence="3">PB2801</strain>
    </source>
</reference>
<protein>
    <submittedName>
        <fullName evidence="2">Uncharacterized protein</fullName>
    </submittedName>
</protein>
<evidence type="ECO:0000313" key="2">
    <source>
        <dbReference type="EMBL" id="EGT45153.1"/>
    </source>
</evidence>
<organism evidence="3">
    <name type="scientific">Caenorhabditis brenneri</name>
    <name type="common">Nematode worm</name>
    <dbReference type="NCBI Taxonomy" id="135651"/>
    <lineage>
        <taxon>Eukaryota</taxon>
        <taxon>Metazoa</taxon>
        <taxon>Ecdysozoa</taxon>
        <taxon>Nematoda</taxon>
        <taxon>Chromadorea</taxon>
        <taxon>Rhabditida</taxon>
        <taxon>Rhabditina</taxon>
        <taxon>Rhabditomorpha</taxon>
        <taxon>Rhabditoidea</taxon>
        <taxon>Rhabditidae</taxon>
        <taxon>Peloderinae</taxon>
        <taxon>Caenorhabditis</taxon>
    </lineage>
</organism>
<proteinExistence type="predicted"/>
<accession>G0P500</accession>
<dbReference type="Proteomes" id="UP000008068">
    <property type="component" value="Unassembled WGS sequence"/>
</dbReference>
<keyword evidence="1" id="KW-0812">Transmembrane</keyword>